<dbReference type="InterPro" id="IPR011990">
    <property type="entry name" value="TPR-like_helical_dom_sf"/>
</dbReference>
<evidence type="ECO:0000256" key="3">
    <source>
        <dbReference type="RuleBase" id="RU000461"/>
    </source>
</evidence>
<dbReference type="InterPro" id="IPR002885">
    <property type="entry name" value="PPR_rpt"/>
</dbReference>
<dbReference type="SUPFAM" id="SSF48264">
    <property type="entry name" value="Cytochrome P450"/>
    <property type="match status" value="1"/>
</dbReference>
<dbReference type="GO" id="GO:0005506">
    <property type="term" value="F:iron ion binding"/>
    <property type="evidence" value="ECO:0007669"/>
    <property type="project" value="InterPro"/>
</dbReference>
<dbReference type="InterPro" id="IPR017972">
    <property type="entry name" value="Cyt_P450_CS"/>
</dbReference>
<protein>
    <submittedName>
        <fullName evidence="4">Pentatricopeptide repeat</fullName>
    </submittedName>
</protein>
<dbReference type="PANTHER" id="PTHR47926">
    <property type="entry name" value="PENTATRICOPEPTIDE REPEAT-CONTAINING PROTEIN"/>
    <property type="match status" value="1"/>
</dbReference>
<keyword evidence="3" id="KW-0349">Heme</keyword>
<dbReference type="GO" id="GO:0020037">
    <property type="term" value="F:heme binding"/>
    <property type="evidence" value="ECO:0007669"/>
    <property type="project" value="InterPro"/>
</dbReference>
<name>A0AAN8YTV5_9MAGN</name>
<dbReference type="PROSITE" id="PS51375">
    <property type="entry name" value="PPR"/>
    <property type="match status" value="1"/>
</dbReference>
<dbReference type="Gene3D" id="1.10.630.10">
    <property type="entry name" value="Cytochrome P450"/>
    <property type="match status" value="1"/>
</dbReference>
<evidence type="ECO:0000313" key="5">
    <source>
        <dbReference type="Proteomes" id="UP001370490"/>
    </source>
</evidence>
<dbReference type="PROSITE" id="PS00086">
    <property type="entry name" value="CYTOCHROME_P450"/>
    <property type="match status" value="1"/>
</dbReference>
<gene>
    <name evidence="4" type="ORF">RJ641_022068</name>
</gene>
<comment type="similarity">
    <text evidence="3">Belongs to the cytochrome P450 family.</text>
</comment>
<keyword evidence="3" id="KW-0479">Metal-binding</keyword>
<feature type="repeat" description="PPR" evidence="2">
    <location>
        <begin position="64"/>
        <end position="98"/>
    </location>
</feature>
<dbReference type="Gene3D" id="1.25.40.10">
    <property type="entry name" value="Tetratricopeptide repeat domain"/>
    <property type="match status" value="1"/>
</dbReference>
<evidence type="ECO:0000313" key="4">
    <source>
        <dbReference type="EMBL" id="KAK6912467.1"/>
    </source>
</evidence>
<organism evidence="4 5">
    <name type="scientific">Dillenia turbinata</name>
    <dbReference type="NCBI Taxonomy" id="194707"/>
    <lineage>
        <taxon>Eukaryota</taxon>
        <taxon>Viridiplantae</taxon>
        <taxon>Streptophyta</taxon>
        <taxon>Embryophyta</taxon>
        <taxon>Tracheophyta</taxon>
        <taxon>Spermatophyta</taxon>
        <taxon>Magnoliopsida</taxon>
        <taxon>eudicotyledons</taxon>
        <taxon>Gunneridae</taxon>
        <taxon>Pentapetalae</taxon>
        <taxon>Dilleniales</taxon>
        <taxon>Dilleniaceae</taxon>
        <taxon>Dillenia</taxon>
    </lineage>
</organism>
<dbReference type="InterPro" id="IPR036396">
    <property type="entry name" value="Cyt_P450_sf"/>
</dbReference>
<dbReference type="Pfam" id="PF00067">
    <property type="entry name" value="p450"/>
    <property type="match status" value="1"/>
</dbReference>
<keyword evidence="3" id="KW-0560">Oxidoreductase</keyword>
<dbReference type="Proteomes" id="UP001370490">
    <property type="component" value="Unassembled WGS sequence"/>
</dbReference>
<dbReference type="Pfam" id="PF01535">
    <property type="entry name" value="PPR"/>
    <property type="match status" value="1"/>
</dbReference>
<keyword evidence="5" id="KW-1185">Reference proteome</keyword>
<dbReference type="InterPro" id="IPR046960">
    <property type="entry name" value="PPR_At4g14850-like_plant"/>
</dbReference>
<dbReference type="GO" id="GO:0016705">
    <property type="term" value="F:oxidoreductase activity, acting on paired donors, with incorporation or reduction of molecular oxygen"/>
    <property type="evidence" value="ECO:0007669"/>
    <property type="project" value="InterPro"/>
</dbReference>
<dbReference type="InterPro" id="IPR001128">
    <property type="entry name" value="Cyt_P450"/>
</dbReference>
<reference evidence="4 5" key="1">
    <citation type="submission" date="2023-12" db="EMBL/GenBank/DDBJ databases">
        <title>A high-quality genome assembly for Dillenia turbinata (Dilleniales).</title>
        <authorList>
            <person name="Chanderbali A."/>
        </authorList>
    </citation>
    <scope>NUCLEOTIDE SEQUENCE [LARGE SCALE GENOMIC DNA]</scope>
    <source>
        <strain evidence="4">LSX21</strain>
        <tissue evidence="4">Leaf</tissue>
    </source>
</reference>
<dbReference type="AlphaFoldDB" id="A0AAN8YTV5"/>
<proteinExistence type="inferred from homology"/>
<dbReference type="EMBL" id="JBAMMX010000027">
    <property type="protein sequence ID" value="KAK6912467.1"/>
    <property type="molecule type" value="Genomic_DNA"/>
</dbReference>
<keyword evidence="3" id="KW-0503">Monooxygenase</keyword>
<comment type="caution">
    <text evidence="4">The sequence shown here is derived from an EMBL/GenBank/DDBJ whole genome shotgun (WGS) entry which is preliminary data.</text>
</comment>
<evidence type="ECO:0000256" key="1">
    <source>
        <dbReference type="ARBA" id="ARBA00022737"/>
    </source>
</evidence>
<dbReference type="NCBIfam" id="TIGR00756">
    <property type="entry name" value="PPR"/>
    <property type="match status" value="1"/>
</dbReference>
<keyword evidence="1" id="KW-0677">Repeat</keyword>
<evidence type="ECO:0000256" key="2">
    <source>
        <dbReference type="PROSITE-ProRule" id="PRU00708"/>
    </source>
</evidence>
<sequence>MKRAGLYGDGSTFGSILKDVACFEEIKTGFAENVYLGSALLDMYAKCRRVEDANVDFEFIPKPNKVSWNALIAGYAQSDDCETAFEALNAMEHDCLSVGDGTFAPLLSLMRSVQLEIDQFAFSAVPKSCSDLAIPQLGQQTYWTVHSTHKNPNYFPDPEKFDPSRFEGNGPEPYTCVPFGGGPRMCPGKEHARFGDTCLHA</sequence>
<keyword evidence="3" id="KW-0408">Iron</keyword>
<dbReference type="GO" id="GO:0004497">
    <property type="term" value="F:monooxygenase activity"/>
    <property type="evidence" value="ECO:0007669"/>
    <property type="project" value="UniProtKB-KW"/>
</dbReference>
<dbReference type="GO" id="GO:0003723">
    <property type="term" value="F:RNA binding"/>
    <property type="evidence" value="ECO:0007669"/>
    <property type="project" value="InterPro"/>
</dbReference>
<dbReference type="GO" id="GO:0009451">
    <property type="term" value="P:RNA modification"/>
    <property type="evidence" value="ECO:0007669"/>
    <property type="project" value="InterPro"/>
</dbReference>
<accession>A0AAN8YTV5</accession>